<dbReference type="Pfam" id="PF02518">
    <property type="entry name" value="HATPase_c"/>
    <property type="match status" value="1"/>
</dbReference>
<feature type="transmembrane region" description="Helical" evidence="9">
    <location>
        <begin position="61"/>
        <end position="81"/>
    </location>
</feature>
<evidence type="ECO:0000256" key="2">
    <source>
        <dbReference type="ARBA" id="ARBA00012438"/>
    </source>
</evidence>
<dbReference type="Gene3D" id="3.30.565.10">
    <property type="entry name" value="Histidine kinase-like ATPase, C-terminal domain"/>
    <property type="match status" value="1"/>
</dbReference>
<evidence type="ECO:0000313" key="13">
    <source>
        <dbReference type="Proteomes" id="UP001499930"/>
    </source>
</evidence>
<evidence type="ECO:0000256" key="9">
    <source>
        <dbReference type="SAM" id="Phobius"/>
    </source>
</evidence>
<keyword evidence="3" id="KW-0597">Phosphoprotein</keyword>
<dbReference type="SUPFAM" id="SSF55874">
    <property type="entry name" value="ATPase domain of HSP90 chaperone/DNA topoisomerase II/histidine kinase"/>
    <property type="match status" value="1"/>
</dbReference>
<feature type="transmembrane region" description="Helical" evidence="9">
    <location>
        <begin position="20"/>
        <end position="49"/>
    </location>
</feature>
<evidence type="ECO:0000256" key="3">
    <source>
        <dbReference type="ARBA" id="ARBA00022553"/>
    </source>
</evidence>
<feature type="transmembrane region" description="Helical" evidence="9">
    <location>
        <begin position="87"/>
        <end position="105"/>
    </location>
</feature>
<dbReference type="PANTHER" id="PTHR24421">
    <property type="entry name" value="NITRATE/NITRITE SENSOR PROTEIN NARX-RELATED"/>
    <property type="match status" value="1"/>
</dbReference>
<comment type="catalytic activity">
    <reaction evidence="1">
        <text>ATP + protein L-histidine = ADP + protein N-phospho-L-histidine.</text>
        <dbReference type="EC" id="2.7.13.3"/>
    </reaction>
</comment>
<keyword evidence="7" id="KW-0067">ATP-binding</keyword>
<feature type="domain" description="Histidine kinase/HSP90-like ATPase" evidence="10">
    <location>
        <begin position="244"/>
        <end position="331"/>
    </location>
</feature>
<dbReference type="RefSeq" id="WP_344897756.1">
    <property type="nucleotide sequence ID" value="NZ_BAAAWD010000010.1"/>
</dbReference>
<keyword evidence="13" id="KW-1185">Reference proteome</keyword>
<dbReference type="InterPro" id="IPR003594">
    <property type="entry name" value="HATPase_dom"/>
</dbReference>
<feature type="transmembrane region" description="Helical" evidence="9">
    <location>
        <begin position="359"/>
        <end position="380"/>
    </location>
</feature>
<keyword evidence="9" id="KW-0472">Membrane</keyword>
<dbReference type="GO" id="GO:0016301">
    <property type="term" value="F:kinase activity"/>
    <property type="evidence" value="ECO:0007669"/>
    <property type="project" value="UniProtKB-KW"/>
</dbReference>
<organism evidence="12 13">
    <name type="scientific">Streptosporangium longisporum</name>
    <dbReference type="NCBI Taxonomy" id="46187"/>
    <lineage>
        <taxon>Bacteria</taxon>
        <taxon>Bacillati</taxon>
        <taxon>Actinomycetota</taxon>
        <taxon>Actinomycetes</taxon>
        <taxon>Streptosporangiales</taxon>
        <taxon>Streptosporangiaceae</taxon>
        <taxon>Streptosporangium</taxon>
    </lineage>
</organism>
<keyword evidence="8" id="KW-0902">Two-component regulatory system</keyword>
<evidence type="ECO:0000259" key="10">
    <source>
        <dbReference type="Pfam" id="PF02518"/>
    </source>
</evidence>
<protein>
    <recommendedName>
        <fullName evidence="2">histidine kinase</fullName>
        <ecNumber evidence="2">2.7.13.3</ecNumber>
    </recommendedName>
</protein>
<dbReference type="EMBL" id="BAAAWD010000010">
    <property type="protein sequence ID" value="GAA3013885.1"/>
    <property type="molecule type" value="Genomic_DNA"/>
</dbReference>
<keyword evidence="9" id="KW-0812">Transmembrane</keyword>
<dbReference type="Pfam" id="PF07730">
    <property type="entry name" value="HisKA_3"/>
    <property type="match status" value="1"/>
</dbReference>
<proteinExistence type="predicted"/>
<evidence type="ECO:0000259" key="11">
    <source>
        <dbReference type="Pfam" id="PF07730"/>
    </source>
</evidence>
<accession>A0ABP6KNF0</accession>
<dbReference type="InterPro" id="IPR011712">
    <property type="entry name" value="Sig_transdc_His_kin_sub3_dim/P"/>
</dbReference>
<name>A0ABP6KNF0_9ACTN</name>
<comment type="caution">
    <text evidence="12">The sequence shown here is derived from an EMBL/GenBank/DDBJ whole genome shotgun (WGS) entry which is preliminary data.</text>
</comment>
<dbReference type="CDD" id="cd16917">
    <property type="entry name" value="HATPase_UhpB-NarQ-NarX-like"/>
    <property type="match status" value="1"/>
</dbReference>
<feature type="domain" description="Signal transduction histidine kinase subgroup 3 dimerisation and phosphoacceptor" evidence="11">
    <location>
        <begin position="137"/>
        <end position="201"/>
    </location>
</feature>
<evidence type="ECO:0000256" key="1">
    <source>
        <dbReference type="ARBA" id="ARBA00000085"/>
    </source>
</evidence>
<dbReference type="Gene3D" id="1.20.5.1930">
    <property type="match status" value="1"/>
</dbReference>
<dbReference type="InterPro" id="IPR036890">
    <property type="entry name" value="HATPase_C_sf"/>
</dbReference>
<evidence type="ECO:0000256" key="6">
    <source>
        <dbReference type="ARBA" id="ARBA00022777"/>
    </source>
</evidence>
<keyword evidence="6 12" id="KW-0418">Kinase</keyword>
<dbReference type="Proteomes" id="UP001499930">
    <property type="component" value="Unassembled WGS sequence"/>
</dbReference>
<evidence type="ECO:0000256" key="8">
    <source>
        <dbReference type="ARBA" id="ARBA00023012"/>
    </source>
</evidence>
<keyword evidence="4" id="KW-0808">Transferase</keyword>
<sequence length="468" mass="48815">MPVGSADGDGDGWWPAVSAGWPLGLAAAGAGLGLATPWWAVLAVPAAFLAGTRPGPARNAAFALVAVVSAGVLAVCAVPAWTALGDGFVAVVAAAMTAWFAGRFLRQYRALVRAGWERAAHLEREQRLVAEQARLRERTRIAQDMHDVLGHELSLIALSAGALKLAPGLAPEHRASAQDIRERAGTAVERLGEVVGLLREEDGPVRPSGTDVTELVERASAAGLAVTLRVEGTADGLAPVAGRAAYRVVQEALTNAARHAPGAPVSVRVRHTGAETRVEVENGPPAGPAPVVASGGRGLIGLDERVRLAGGILAHGPAGGGFTVSARLPRDRAVPAGLPGDAAVPREHRRARGTVRRTVASALLLPLVTAALIGGGLRLWEARTARWSVLSPQDHAALHLGRPRSELARLLPERQAGRRPDVPEPAGQGATCEYYAMTADLLDDRYGDAYRLCFRGGLLVSSDTLVER</sequence>
<keyword evidence="9" id="KW-1133">Transmembrane helix</keyword>
<evidence type="ECO:0000256" key="7">
    <source>
        <dbReference type="ARBA" id="ARBA00022840"/>
    </source>
</evidence>
<gene>
    <name evidence="12" type="ORF">GCM10017559_41440</name>
</gene>
<dbReference type="InterPro" id="IPR050482">
    <property type="entry name" value="Sensor_HK_TwoCompSys"/>
</dbReference>
<evidence type="ECO:0000256" key="5">
    <source>
        <dbReference type="ARBA" id="ARBA00022741"/>
    </source>
</evidence>
<keyword evidence="5" id="KW-0547">Nucleotide-binding</keyword>
<reference evidence="13" key="1">
    <citation type="journal article" date="2019" name="Int. J. Syst. Evol. Microbiol.">
        <title>The Global Catalogue of Microorganisms (GCM) 10K type strain sequencing project: providing services to taxonomists for standard genome sequencing and annotation.</title>
        <authorList>
            <consortium name="The Broad Institute Genomics Platform"/>
            <consortium name="The Broad Institute Genome Sequencing Center for Infectious Disease"/>
            <person name="Wu L."/>
            <person name="Ma J."/>
        </authorList>
    </citation>
    <scope>NUCLEOTIDE SEQUENCE [LARGE SCALE GENOMIC DNA]</scope>
    <source>
        <strain evidence="13">JCM 3106</strain>
    </source>
</reference>
<dbReference type="EC" id="2.7.13.3" evidence="2"/>
<dbReference type="PANTHER" id="PTHR24421:SF10">
    <property type="entry name" value="NITRATE_NITRITE SENSOR PROTEIN NARQ"/>
    <property type="match status" value="1"/>
</dbReference>
<evidence type="ECO:0000313" key="12">
    <source>
        <dbReference type="EMBL" id="GAA3013885.1"/>
    </source>
</evidence>
<evidence type="ECO:0000256" key="4">
    <source>
        <dbReference type="ARBA" id="ARBA00022679"/>
    </source>
</evidence>